<dbReference type="RefSeq" id="WP_086455630.1">
    <property type="nucleotide sequence ID" value="NZ_FXWL01000001.1"/>
</dbReference>
<dbReference type="Pfam" id="PF14257">
    <property type="entry name" value="DUF4349"/>
    <property type="match status" value="1"/>
</dbReference>
<reference evidence="5" key="1">
    <citation type="submission" date="2017-04" db="EMBL/GenBank/DDBJ databases">
        <authorList>
            <person name="Varghese N."/>
            <person name="Submissions S."/>
        </authorList>
    </citation>
    <scope>NUCLEOTIDE SEQUENCE [LARGE SCALE GENOMIC DNA]</scope>
    <source>
        <strain evidence="5">UI2</strain>
    </source>
</reference>
<name>A0A1Y6ECK7_9SPHN</name>
<dbReference type="InterPro" id="IPR025645">
    <property type="entry name" value="DUF4349"/>
</dbReference>
<proteinExistence type="predicted"/>
<keyword evidence="5" id="KW-1185">Reference proteome</keyword>
<keyword evidence="2" id="KW-0472">Membrane</keyword>
<dbReference type="PROSITE" id="PS51257">
    <property type="entry name" value="PROKAR_LIPOPROTEIN"/>
    <property type="match status" value="1"/>
</dbReference>
<dbReference type="EMBL" id="FXWL01000001">
    <property type="protein sequence ID" value="SMQ58342.1"/>
    <property type="molecule type" value="Genomic_DNA"/>
</dbReference>
<evidence type="ECO:0000259" key="3">
    <source>
        <dbReference type="Pfam" id="PF14257"/>
    </source>
</evidence>
<evidence type="ECO:0000313" key="5">
    <source>
        <dbReference type="Proteomes" id="UP000194469"/>
    </source>
</evidence>
<dbReference type="Proteomes" id="UP000194469">
    <property type="component" value="Unassembled WGS sequence"/>
</dbReference>
<gene>
    <name evidence="4" type="ORF">SAMN06295984_0103</name>
</gene>
<evidence type="ECO:0000313" key="4">
    <source>
        <dbReference type="EMBL" id="SMQ58342.1"/>
    </source>
</evidence>
<accession>A0A1Y6ECK7</accession>
<evidence type="ECO:0000256" key="2">
    <source>
        <dbReference type="SAM" id="Phobius"/>
    </source>
</evidence>
<organism evidence="4 5">
    <name type="scientific">Sphingopyxis terrae subsp. ummariensis</name>
    <dbReference type="NCBI Taxonomy" id="429001"/>
    <lineage>
        <taxon>Bacteria</taxon>
        <taxon>Pseudomonadati</taxon>
        <taxon>Pseudomonadota</taxon>
        <taxon>Alphaproteobacteria</taxon>
        <taxon>Sphingomonadales</taxon>
        <taxon>Sphingomonadaceae</taxon>
        <taxon>Sphingopyxis</taxon>
    </lineage>
</organism>
<sequence>MRNKLLAGAMALALIGCSEKPADDAQVATSDGAPATEAASDDAGGDIPLQAAPGVAFDYSYTFRLADDRIAKVQEEHAAACEALGVQHCRIVDVRYRLDDEKFVEAQTRFKLDPGIARKFGSSAIASVEKAAGVLADASVNGEDVGTGVLASQQRSAGARAEIARIEDRLKQGGLDKSERAELLSQISALRGQLGEERQSRRTGEGRIAWTDVAFNYASDGGVPGIGNRNPFGTAWATLLGSGGTLLSVLLFVGAAVLPWALIAGTAIFLWRRFRPRKAKPSAPAA</sequence>
<dbReference type="GeneID" id="303000187"/>
<protein>
    <recommendedName>
        <fullName evidence="3">DUF4349 domain-containing protein</fullName>
    </recommendedName>
</protein>
<keyword evidence="2" id="KW-0812">Transmembrane</keyword>
<feature type="domain" description="DUF4349" evidence="3">
    <location>
        <begin position="70"/>
        <end position="272"/>
    </location>
</feature>
<dbReference type="AlphaFoldDB" id="A0A1Y6ECK7"/>
<keyword evidence="2" id="KW-1133">Transmembrane helix</keyword>
<feature type="transmembrane region" description="Helical" evidence="2">
    <location>
        <begin position="246"/>
        <end position="271"/>
    </location>
</feature>
<evidence type="ECO:0000256" key="1">
    <source>
        <dbReference type="SAM" id="MobiDB-lite"/>
    </source>
</evidence>
<feature type="region of interest" description="Disordered" evidence="1">
    <location>
        <begin position="25"/>
        <end position="47"/>
    </location>
</feature>